<keyword evidence="1" id="KW-0472">Membrane</keyword>
<reference evidence="1" key="1">
    <citation type="submission" date="2022-11" db="EMBL/GenBank/DDBJ databases">
        <authorList>
            <person name="Hyden B.L."/>
            <person name="Feng K."/>
            <person name="Yates T."/>
            <person name="Jawdy S."/>
            <person name="Smart L.B."/>
            <person name="Muchero W."/>
        </authorList>
    </citation>
    <scope>NUCLEOTIDE SEQUENCE</scope>
    <source>
        <tissue evidence="1">Shoot tip</tissue>
    </source>
</reference>
<dbReference type="AlphaFoldDB" id="A0A9Q0UQD6"/>
<proteinExistence type="predicted"/>
<protein>
    <submittedName>
        <fullName evidence="1">TRANSMEMBRANE E3 UBIQUITIN-PROTEIN LIGASE 1-LIKE</fullName>
    </submittedName>
</protein>
<gene>
    <name evidence="1" type="ORF">OIU79_001395</name>
</gene>
<keyword evidence="1" id="KW-0812">Transmembrane</keyword>
<keyword evidence="2" id="KW-1185">Reference proteome</keyword>
<name>A0A9Q0UQD6_SALPP</name>
<reference evidence="1" key="2">
    <citation type="journal article" date="2023" name="Int. J. Mol. Sci.">
        <title>De Novo Assembly and Annotation of 11 Diverse Shrub Willow (Salix) Genomes Reveals Novel Gene Organization in Sex-Linked Regions.</title>
        <authorList>
            <person name="Hyden B."/>
            <person name="Feng K."/>
            <person name="Yates T.B."/>
            <person name="Jawdy S."/>
            <person name="Cereghino C."/>
            <person name="Smart L.B."/>
            <person name="Muchero W."/>
        </authorList>
    </citation>
    <scope>NUCLEOTIDE SEQUENCE</scope>
    <source>
        <tissue evidence="1">Shoot tip</tissue>
    </source>
</reference>
<evidence type="ECO:0000313" key="2">
    <source>
        <dbReference type="Proteomes" id="UP001151532"/>
    </source>
</evidence>
<accession>A0A9Q0UQD6</accession>
<dbReference type="Proteomes" id="UP001151532">
    <property type="component" value="Chromosome 17"/>
</dbReference>
<organism evidence="1 2">
    <name type="scientific">Salix purpurea</name>
    <name type="common">Purple osier willow</name>
    <dbReference type="NCBI Taxonomy" id="77065"/>
    <lineage>
        <taxon>Eukaryota</taxon>
        <taxon>Viridiplantae</taxon>
        <taxon>Streptophyta</taxon>
        <taxon>Embryophyta</taxon>
        <taxon>Tracheophyta</taxon>
        <taxon>Spermatophyta</taxon>
        <taxon>Magnoliopsida</taxon>
        <taxon>eudicotyledons</taxon>
        <taxon>Gunneridae</taxon>
        <taxon>Pentapetalae</taxon>
        <taxon>rosids</taxon>
        <taxon>fabids</taxon>
        <taxon>Malpighiales</taxon>
        <taxon>Salicaceae</taxon>
        <taxon>Saliceae</taxon>
        <taxon>Salix</taxon>
    </lineage>
</organism>
<dbReference type="EMBL" id="JAPFFK010000011">
    <property type="protein sequence ID" value="KAJ6734122.1"/>
    <property type="molecule type" value="Genomic_DNA"/>
</dbReference>
<evidence type="ECO:0000313" key="1">
    <source>
        <dbReference type="EMBL" id="KAJ6734122.1"/>
    </source>
</evidence>
<dbReference type="OrthoDB" id="9984778at2759"/>
<comment type="caution">
    <text evidence="1">The sequence shown here is derived from an EMBL/GenBank/DDBJ whole genome shotgun (WGS) entry which is preliminary data.</text>
</comment>
<sequence>MVTNSGKEGELSQEEEYILSNPYHLLGVFSSQVKNSPIYEMEKHCNIEIAAQITRLSSAQSDGDRDHFHIEGLMESPATDDEGECFSPLLLNATSVNIEVYYNKAVNYTLDGHLYIIPSGSFVDSANGTRQHSIRSCQSFNI</sequence>